<gene>
    <name evidence="1" type="ORF">SDC9_139123</name>
</gene>
<proteinExistence type="predicted"/>
<protein>
    <submittedName>
        <fullName evidence="1">Uncharacterized protein</fullName>
    </submittedName>
</protein>
<organism evidence="1">
    <name type="scientific">bioreactor metagenome</name>
    <dbReference type="NCBI Taxonomy" id="1076179"/>
    <lineage>
        <taxon>unclassified sequences</taxon>
        <taxon>metagenomes</taxon>
        <taxon>ecological metagenomes</taxon>
    </lineage>
</organism>
<evidence type="ECO:0000313" key="1">
    <source>
        <dbReference type="EMBL" id="MPM91989.1"/>
    </source>
</evidence>
<accession>A0A645DRU7</accession>
<sequence length="72" mass="7945">MASGKAAHERHRKMRVRVDKAGHKHLSGAVLFLAGKVHRTGASDIGYTLPAHEHEGVFEYGVFAIHRDDRGT</sequence>
<dbReference type="AlphaFoldDB" id="A0A645DRU7"/>
<dbReference type="EMBL" id="VSSQ01038977">
    <property type="protein sequence ID" value="MPM91989.1"/>
    <property type="molecule type" value="Genomic_DNA"/>
</dbReference>
<comment type="caution">
    <text evidence="1">The sequence shown here is derived from an EMBL/GenBank/DDBJ whole genome shotgun (WGS) entry which is preliminary data.</text>
</comment>
<reference evidence="1" key="1">
    <citation type="submission" date="2019-08" db="EMBL/GenBank/DDBJ databases">
        <authorList>
            <person name="Kucharzyk K."/>
            <person name="Murdoch R.W."/>
            <person name="Higgins S."/>
            <person name="Loffler F."/>
        </authorList>
    </citation>
    <scope>NUCLEOTIDE SEQUENCE</scope>
</reference>
<name>A0A645DRU7_9ZZZZ</name>